<gene>
    <name evidence="1" type="ORF">Fadolivirus_1_1073</name>
</gene>
<reference evidence="1 2" key="1">
    <citation type="submission" date="2020-04" db="EMBL/GenBank/DDBJ databases">
        <title>Advantages and limits of metagenomic assembly and binning of a giant virus.</title>
        <authorList>
            <person name="Schulz F."/>
            <person name="Andreani J."/>
            <person name="Francis R."/>
            <person name="Boudjemaa H."/>
            <person name="Bou Khalil J.Y."/>
            <person name="Lee J."/>
            <person name="La Scola B."/>
            <person name="Woyke T."/>
        </authorList>
    </citation>
    <scope>NUCLEOTIDE SEQUENCE [LARGE SCALE GENOMIC DNA]</scope>
    <source>
        <strain evidence="1 2">FV1/VV64</strain>
    </source>
</reference>
<keyword evidence="2" id="KW-1185">Reference proteome</keyword>
<evidence type="ECO:0000313" key="2">
    <source>
        <dbReference type="Proteomes" id="UP001162001"/>
    </source>
</evidence>
<evidence type="ECO:0000313" key="1">
    <source>
        <dbReference type="EMBL" id="QKF94531.1"/>
    </source>
</evidence>
<protein>
    <submittedName>
        <fullName evidence="1">Uncharacterized protein</fullName>
    </submittedName>
</protein>
<name>A0A7D3UUZ6_9VIRU</name>
<accession>A0A7D3UUZ6</accession>
<organism evidence="1 2">
    <name type="scientific">Fadolivirus FV1/VV64</name>
    <dbReference type="NCBI Taxonomy" id="3070911"/>
    <lineage>
        <taxon>Viruses</taxon>
        <taxon>Varidnaviria</taxon>
        <taxon>Bamfordvirae</taxon>
        <taxon>Nucleocytoviricota</taxon>
        <taxon>Megaviricetes</taxon>
        <taxon>Imitervirales</taxon>
        <taxon>Mimiviridae</taxon>
        <taxon>Klosneuvirinae</taxon>
        <taxon>Fadolivirus</taxon>
        <taxon>Fadolivirus algeromassiliense</taxon>
    </lineage>
</organism>
<proteinExistence type="predicted"/>
<dbReference type="Proteomes" id="UP001162001">
    <property type="component" value="Segment"/>
</dbReference>
<sequence>MKNNSSLMTNYFSCTKTQRKLVDLFNDLFTQPFTESYYHTQFSKKSWAREDTSFEFNLNKLNITEDINVIETIYNEMGVIVLRKYNGEKYCTIGCGNKPLANCGGYPFEDMDEETEYHKKHHHTGHYTINPEPAYNPSVIGFFSEQEFKCIPDNAFIEIHSEGILLDGTVLYFSESERMLKNGGKLICDGIHIMTKKNDKLVTEYNIELLDHIRI</sequence>
<dbReference type="EMBL" id="MT418680">
    <property type="protein sequence ID" value="QKF94531.1"/>
    <property type="molecule type" value="Genomic_DNA"/>
</dbReference>